<dbReference type="RefSeq" id="WP_007096336.1">
    <property type="nucleotide sequence ID" value="NZ_CP142125.1"/>
</dbReference>
<dbReference type="HOGENOM" id="CLU_2464998_0_0_10"/>
<keyword evidence="2" id="KW-1185">Reference proteome</keyword>
<organism evidence="1 2">
    <name type="scientific">Kordia algicida OT-1</name>
    <dbReference type="NCBI Taxonomy" id="391587"/>
    <lineage>
        <taxon>Bacteria</taxon>
        <taxon>Pseudomonadati</taxon>
        <taxon>Bacteroidota</taxon>
        <taxon>Flavobacteriia</taxon>
        <taxon>Flavobacteriales</taxon>
        <taxon>Flavobacteriaceae</taxon>
        <taxon>Kordia</taxon>
    </lineage>
</organism>
<gene>
    <name evidence="1" type="ORF">KAOT1_19022</name>
</gene>
<dbReference type="EMBL" id="ABIB01000002">
    <property type="protein sequence ID" value="EDP97285.1"/>
    <property type="molecule type" value="Genomic_DNA"/>
</dbReference>
<reference evidence="1 2" key="1">
    <citation type="journal article" date="2011" name="J. Bacteriol.">
        <title>Genome sequence of the algicidal bacterium Kordia algicida OT-1.</title>
        <authorList>
            <person name="Lee H.S."/>
            <person name="Kang S.G."/>
            <person name="Kwon K.K."/>
            <person name="Lee J.H."/>
            <person name="Kim S.J."/>
        </authorList>
    </citation>
    <scope>NUCLEOTIDE SEQUENCE [LARGE SCALE GENOMIC DNA]</scope>
    <source>
        <strain evidence="1 2">OT-1</strain>
    </source>
</reference>
<evidence type="ECO:0000313" key="1">
    <source>
        <dbReference type="EMBL" id="EDP97285.1"/>
    </source>
</evidence>
<sequence>MFKERLNIKFKEFYEAKDIVSAKELSSEILNMLNEKGLIVYEKIAGYDSLYIQVFDKYLSKFGLEPNPFYKELDFIRFGLISQFKHDK</sequence>
<comment type="caution">
    <text evidence="1">The sequence shown here is derived from an EMBL/GenBank/DDBJ whole genome shotgun (WGS) entry which is preliminary data.</text>
</comment>
<proteinExistence type="predicted"/>
<dbReference type="Proteomes" id="UP000002945">
    <property type="component" value="Unassembled WGS sequence"/>
</dbReference>
<name>A9DNV1_9FLAO</name>
<dbReference type="AlphaFoldDB" id="A9DNV1"/>
<accession>A9DNV1</accession>
<evidence type="ECO:0000313" key="2">
    <source>
        <dbReference type="Proteomes" id="UP000002945"/>
    </source>
</evidence>
<protein>
    <submittedName>
        <fullName evidence="1">Uncharacterized protein</fullName>
    </submittedName>
</protein>
<dbReference type="STRING" id="391587.KAOT1_19022"/>